<dbReference type="Proteomes" id="UP000215545">
    <property type="component" value="Unassembled WGS sequence"/>
</dbReference>
<dbReference type="PANTHER" id="PTHR41260">
    <property type="entry name" value="PROTEIN ECSC"/>
    <property type="match status" value="1"/>
</dbReference>
<evidence type="ECO:0000313" key="1">
    <source>
        <dbReference type="EMBL" id="OXS80626.1"/>
    </source>
</evidence>
<dbReference type="Pfam" id="PF12787">
    <property type="entry name" value="EcsC"/>
    <property type="match status" value="1"/>
</dbReference>
<dbReference type="RefSeq" id="WP_045850331.1">
    <property type="nucleotide sequence ID" value="NZ_FTLX01000001.1"/>
</dbReference>
<sequence length="274" mass="31066">MWTKQDEVHWNALMEWEQQLVSNQSDEASGIEAQVNKLTAALPDDAASRLFGQLDQSAAWICSFLQKEPVLEGTKTRIMETARLFQEDIESIEQMRRLSIDQLHFICQQQSDKIRAAAAVQGALTGTGKTLPILADLLVITMLQIRTIQTTALSYGVDLRQPFEMEHTLHLLYTSLLPASLQADGWAKLITEVEEKVSYIDEESWGLNESMLQKPLIHAIKLASVRLLQPRKSSIPLLSMAVSAGVNYQTIKQTAILAEHYYQYRYLHDKKNRP</sequence>
<keyword evidence="4" id="KW-1185">Reference proteome</keyword>
<accession>A0A1N6Q8Z4</accession>
<reference evidence="2 3" key="1">
    <citation type="submission" date="2017-01" db="EMBL/GenBank/DDBJ databases">
        <authorList>
            <person name="Mah S.A."/>
            <person name="Swanson W.J."/>
            <person name="Moy G.W."/>
            <person name="Vacquier V.D."/>
        </authorList>
    </citation>
    <scope>NUCLEOTIDE SEQUENCE [LARGE SCALE GENOMIC DNA]</scope>
    <source>
        <strain evidence="2 3">NIO-1016</strain>
    </source>
</reference>
<dbReference type="PANTHER" id="PTHR41260:SF1">
    <property type="entry name" value="PROTEIN ECSC"/>
    <property type="match status" value="1"/>
</dbReference>
<dbReference type="EMBL" id="FTLX01000001">
    <property type="protein sequence ID" value="SIQ13060.1"/>
    <property type="molecule type" value="Genomic_DNA"/>
</dbReference>
<dbReference type="InterPro" id="IPR024787">
    <property type="entry name" value="EcsC"/>
</dbReference>
<gene>
    <name evidence="1" type="ORF">B1B05_03885</name>
    <name evidence="2" type="ORF">SAMN05443094_101795</name>
</gene>
<dbReference type="OrthoDB" id="2040879at2"/>
<dbReference type="EMBL" id="MWSK01000001">
    <property type="protein sequence ID" value="OXS80626.1"/>
    <property type="molecule type" value="Genomic_DNA"/>
</dbReference>
<protein>
    <submittedName>
        <fullName evidence="2">EcsC protein family protein</fullName>
    </submittedName>
</protein>
<dbReference type="Proteomes" id="UP000186385">
    <property type="component" value="Unassembled WGS sequence"/>
</dbReference>
<evidence type="ECO:0000313" key="3">
    <source>
        <dbReference type="Proteomes" id="UP000186385"/>
    </source>
</evidence>
<reference evidence="4" key="2">
    <citation type="submission" date="2017-03" db="EMBL/GenBank/DDBJ databases">
        <title>Bacillus sp. V-88(T) DSM27956, whole genome shotgun sequencing project.</title>
        <authorList>
            <person name="Dastager S.G."/>
            <person name="Neurgaonkar P.S."/>
            <person name="Dharne M.S."/>
        </authorList>
    </citation>
    <scope>NUCLEOTIDE SEQUENCE [LARGE SCALE GENOMIC DNA]</scope>
    <source>
        <strain evidence="4">DSM 25145</strain>
    </source>
</reference>
<organism evidence="2 3">
    <name type="scientific">Domibacillus enclensis</name>
    <dbReference type="NCBI Taxonomy" id="1017273"/>
    <lineage>
        <taxon>Bacteria</taxon>
        <taxon>Bacillati</taxon>
        <taxon>Bacillota</taxon>
        <taxon>Bacilli</taxon>
        <taxon>Bacillales</taxon>
        <taxon>Bacillaceae</taxon>
        <taxon>Domibacillus</taxon>
    </lineage>
</organism>
<reference evidence="1" key="3">
    <citation type="submission" date="2017-03" db="EMBL/GenBank/DDBJ databases">
        <authorList>
            <person name="Dastager S.G."/>
            <person name="Neurgaonkar P.S."/>
            <person name="Dharne M.S."/>
        </authorList>
    </citation>
    <scope>NUCLEOTIDE SEQUENCE</scope>
    <source>
        <strain evidence="1">DSM 25145</strain>
    </source>
</reference>
<evidence type="ECO:0000313" key="4">
    <source>
        <dbReference type="Proteomes" id="UP000215545"/>
    </source>
</evidence>
<dbReference type="STRING" id="1017273.SAMN05443094_101795"/>
<dbReference type="AlphaFoldDB" id="A0A1N6Q8Z4"/>
<evidence type="ECO:0000313" key="2">
    <source>
        <dbReference type="EMBL" id="SIQ13060.1"/>
    </source>
</evidence>
<proteinExistence type="predicted"/>
<name>A0A1N6Q8Z4_9BACI</name>